<dbReference type="EMBL" id="JAPFFF010000079">
    <property type="protein sequence ID" value="KAK8835587.1"/>
    <property type="molecule type" value="Genomic_DNA"/>
</dbReference>
<feature type="transmembrane region" description="Helical" evidence="2">
    <location>
        <begin position="6"/>
        <end position="26"/>
    </location>
</feature>
<protein>
    <recommendedName>
        <fullName evidence="5">Anaphase-promoting complex subunit 4 WD40 domain-containing protein</fullName>
    </recommendedName>
</protein>
<feature type="region of interest" description="Disordered" evidence="1">
    <location>
        <begin position="46"/>
        <end position="124"/>
    </location>
</feature>
<keyword evidence="2" id="KW-0472">Membrane</keyword>
<feature type="compositionally biased region" description="Low complexity" evidence="1">
    <location>
        <begin position="92"/>
        <end position="104"/>
    </location>
</feature>
<dbReference type="PANTHER" id="PTHR44321:SF1">
    <property type="entry name" value="TRANSDUCIN BETA-LIKE PROTEIN 2"/>
    <property type="match status" value="1"/>
</dbReference>
<sequence length="439" mass="48580">MGDGSWIPYVIIACFIILVLSCIYVYKHKEEMMEITGIELPGMTEKRKKQNKNVRLNAKRTGKMYGSKNQRKIDSPADNSANKIINRKTEAQNPSSNSSQQQNKNKSKKEGDASGDDEETRISDVPIITNTPLTACALTNTGSLLMCAGKNHQFFLFTIGNLDYQLFPFQQTFELDSNDILAVCSLQKDNTFQIIYTKSSTLSLASSYFTVDDEAKPLISEGTFKVPSAYISSIQKIISSPGGKFVLSLVDKSILNVYDSNGTLLTKETFGQAKCLDFAVLRDFSRIAISCGNKINIYRINQTPFKLELESSVTVSQTVVSLSISEKTHQLVAACADGSITIYKEPADSGVALRFKCSSVRIVRAAPTSDFVAIISRKSRLMLVNITTGELVSQLDMTHEGDANFLEWSLNGNWIFIGSNQKPNISTFYFGHDDANSKK</sequence>
<keyword evidence="2" id="KW-0812">Transmembrane</keyword>
<accession>A0ABR2GPU5</accession>
<dbReference type="PANTHER" id="PTHR44321">
    <property type="entry name" value="TRANSDUCIN BETA-LIKE PROTEIN 2"/>
    <property type="match status" value="1"/>
</dbReference>
<evidence type="ECO:0000313" key="4">
    <source>
        <dbReference type="Proteomes" id="UP001470230"/>
    </source>
</evidence>
<organism evidence="3 4">
    <name type="scientific">Tritrichomonas musculus</name>
    <dbReference type="NCBI Taxonomy" id="1915356"/>
    <lineage>
        <taxon>Eukaryota</taxon>
        <taxon>Metamonada</taxon>
        <taxon>Parabasalia</taxon>
        <taxon>Tritrichomonadida</taxon>
        <taxon>Tritrichomonadidae</taxon>
        <taxon>Tritrichomonas</taxon>
    </lineage>
</organism>
<reference evidence="3 4" key="1">
    <citation type="submission" date="2024-04" db="EMBL/GenBank/DDBJ databases">
        <title>Tritrichomonas musculus Genome.</title>
        <authorList>
            <person name="Alves-Ferreira E."/>
            <person name="Grigg M."/>
            <person name="Lorenzi H."/>
            <person name="Galac M."/>
        </authorList>
    </citation>
    <scope>NUCLEOTIDE SEQUENCE [LARGE SCALE GENOMIC DNA]</scope>
    <source>
        <strain evidence="3 4">EAF2021</strain>
    </source>
</reference>
<dbReference type="SUPFAM" id="SSF50978">
    <property type="entry name" value="WD40 repeat-like"/>
    <property type="match status" value="1"/>
</dbReference>
<keyword evidence="4" id="KW-1185">Reference proteome</keyword>
<comment type="caution">
    <text evidence="3">The sequence shown here is derived from an EMBL/GenBank/DDBJ whole genome shotgun (WGS) entry which is preliminary data.</text>
</comment>
<dbReference type="InterPro" id="IPR015943">
    <property type="entry name" value="WD40/YVTN_repeat-like_dom_sf"/>
</dbReference>
<feature type="compositionally biased region" description="Basic residues" evidence="1">
    <location>
        <begin position="46"/>
        <end position="62"/>
    </location>
</feature>
<evidence type="ECO:0008006" key="5">
    <source>
        <dbReference type="Google" id="ProtNLM"/>
    </source>
</evidence>
<keyword evidence="2" id="KW-1133">Transmembrane helix</keyword>
<dbReference type="Gene3D" id="2.130.10.10">
    <property type="entry name" value="YVTN repeat-like/Quinoprotein amine dehydrogenase"/>
    <property type="match status" value="1"/>
</dbReference>
<dbReference type="InterPro" id="IPR042410">
    <property type="entry name" value="WBSCR13"/>
</dbReference>
<gene>
    <name evidence="3" type="ORF">M9Y10_042473</name>
</gene>
<evidence type="ECO:0000256" key="2">
    <source>
        <dbReference type="SAM" id="Phobius"/>
    </source>
</evidence>
<proteinExistence type="predicted"/>
<dbReference type="InterPro" id="IPR036322">
    <property type="entry name" value="WD40_repeat_dom_sf"/>
</dbReference>
<name>A0ABR2GPU5_9EUKA</name>
<evidence type="ECO:0000256" key="1">
    <source>
        <dbReference type="SAM" id="MobiDB-lite"/>
    </source>
</evidence>
<evidence type="ECO:0000313" key="3">
    <source>
        <dbReference type="EMBL" id="KAK8835587.1"/>
    </source>
</evidence>
<dbReference type="Proteomes" id="UP001470230">
    <property type="component" value="Unassembled WGS sequence"/>
</dbReference>